<gene>
    <name evidence="2" type="ORF">BDY17DRAFT_321591</name>
</gene>
<sequence>MAVKPLHRLQTSYQQSISPIYIQRLCTSWLLFPIALATLRALLALYIFTTIFTVFGLNDARGNSEDTEHDFSYFTFLSYWGLAFYFAFAAAHTASYALRGRAWLEGWPAWLRWAHSALYVTVTVYPFVVTVVFWAVLASGAFRSPFTTWSNTSEHALNSVFAFAEIVLPCSEPHPWIQTAPIVVVAALYLALAYVTQASEGFYVYYFLNPAHGRGLVAGACIGILAAMIIFFVVVRYLILLRMWITEKKFGMTGKLSKSAIKRSTVVEDGHGEAMSELSKTGVRTVEQA</sequence>
<dbReference type="AlphaFoldDB" id="A0A6A6Q351"/>
<dbReference type="PANTHER" id="PTHR12242">
    <property type="entry name" value="OS02G0130600 PROTEIN-RELATED"/>
    <property type="match status" value="1"/>
</dbReference>
<accession>A0A6A6Q351</accession>
<dbReference type="GO" id="GO:0016020">
    <property type="term" value="C:membrane"/>
    <property type="evidence" value="ECO:0007669"/>
    <property type="project" value="TreeGrafter"/>
</dbReference>
<dbReference type="OrthoDB" id="419711at2759"/>
<dbReference type="EMBL" id="MU001632">
    <property type="protein sequence ID" value="KAF2486830.1"/>
    <property type="molecule type" value="Genomic_DNA"/>
</dbReference>
<organism evidence="2 3">
    <name type="scientific">Neohortaea acidophila</name>
    <dbReference type="NCBI Taxonomy" id="245834"/>
    <lineage>
        <taxon>Eukaryota</taxon>
        <taxon>Fungi</taxon>
        <taxon>Dikarya</taxon>
        <taxon>Ascomycota</taxon>
        <taxon>Pezizomycotina</taxon>
        <taxon>Dothideomycetes</taxon>
        <taxon>Dothideomycetidae</taxon>
        <taxon>Mycosphaerellales</taxon>
        <taxon>Teratosphaeriaceae</taxon>
        <taxon>Neohortaea</taxon>
    </lineage>
</organism>
<dbReference type="RefSeq" id="XP_033593399.1">
    <property type="nucleotide sequence ID" value="XM_033736652.1"/>
</dbReference>
<dbReference type="GeneID" id="54477654"/>
<evidence type="ECO:0008006" key="4">
    <source>
        <dbReference type="Google" id="ProtNLM"/>
    </source>
</evidence>
<feature type="transmembrane region" description="Helical" evidence="1">
    <location>
        <begin position="29"/>
        <end position="57"/>
    </location>
</feature>
<feature type="transmembrane region" description="Helical" evidence="1">
    <location>
        <begin position="176"/>
        <end position="195"/>
    </location>
</feature>
<keyword evidence="3" id="KW-1185">Reference proteome</keyword>
<protein>
    <recommendedName>
        <fullName evidence="4">FAR-17a/AIG1-like protein</fullName>
    </recommendedName>
</protein>
<keyword evidence="1" id="KW-0812">Transmembrane</keyword>
<feature type="transmembrane region" description="Helical" evidence="1">
    <location>
        <begin position="216"/>
        <end position="239"/>
    </location>
</feature>
<reference evidence="2" key="1">
    <citation type="journal article" date="2020" name="Stud. Mycol.">
        <title>101 Dothideomycetes genomes: a test case for predicting lifestyles and emergence of pathogens.</title>
        <authorList>
            <person name="Haridas S."/>
            <person name="Albert R."/>
            <person name="Binder M."/>
            <person name="Bloem J."/>
            <person name="Labutti K."/>
            <person name="Salamov A."/>
            <person name="Andreopoulos B."/>
            <person name="Baker S."/>
            <person name="Barry K."/>
            <person name="Bills G."/>
            <person name="Bluhm B."/>
            <person name="Cannon C."/>
            <person name="Castanera R."/>
            <person name="Culley D."/>
            <person name="Daum C."/>
            <person name="Ezra D."/>
            <person name="Gonzalez J."/>
            <person name="Henrissat B."/>
            <person name="Kuo A."/>
            <person name="Liang C."/>
            <person name="Lipzen A."/>
            <person name="Lutzoni F."/>
            <person name="Magnuson J."/>
            <person name="Mondo S."/>
            <person name="Nolan M."/>
            <person name="Ohm R."/>
            <person name="Pangilinan J."/>
            <person name="Park H.-J."/>
            <person name="Ramirez L."/>
            <person name="Alfaro M."/>
            <person name="Sun H."/>
            <person name="Tritt A."/>
            <person name="Yoshinaga Y."/>
            <person name="Zwiers L.-H."/>
            <person name="Turgeon B."/>
            <person name="Goodwin S."/>
            <person name="Spatafora J."/>
            <person name="Crous P."/>
            <person name="Grigoriev I."/>
        </authorList>
    </citation>
    <scope>NUCLEOTIDE SEQUENCE</scope>
    <source>
        <strain evidence="2">CBS 113389</strain>
    </source>
</reference>
<feature type="transmembrane region" description="Helical" evidence="1">
    <location>
        <begin position="77"/>
        <end position="98"/>
    </location>
</feature>
<proteinExistence type="predicted"/>
<feature type="transmembrane region" description="Helical" evidence="1">
    <location>
        <begin position="118"/>
        <end position="142"/>
    </location>
</feature>
<evidence type="ECO:0000313" key="2">
    <source>
        <dbReference type="EMBL" id="KAF2486830.1"/>
    </source>
</evidence>
<keyword evidence="1" id="KW-1133">Transmembrane helix</keyword>
<keyword evidence="1" id="KW-0472">Membrane</keyword>
<evidence type="ECO:0000313" key="3">
    <source>
        <dbReference type="Proteomes" id="UP000799767"/>
    </source>
</evidence>
<evidence type="ECO:0000256" key="1">
    <source>
        <dbReference type="SAM" id="Phobius"/>
    </source>
</evidence>
<dbReference type="PANTHER" id="PTHR12242:SF1">
    <property type="entry name" value="MYND-TYPE DOMAIN-CONTAINING PROTEIN"/>
    <property type="match status" value="1"/>
</dbReference>
<name>A0A6A6Q351_9PEZI</name>
<dbReference type="Proteomes" id="UP000799767">
    <property type="component" value="Unassembled WGS sequence"/>
</dbReference>